<evidence type="ECO:0000313" key="2">
    <source>
        <dbReference type="Proteomes" id="UP001642540"/>
    </source>
</evidence>
<evidence type="ECO:0000313" key="1">
    <source>
        <dbReference type="EMBL" id="CAL8133745.1"/>
    </source>
</evidence>
<reference evidence="1 2" key="1">
    <citation type="submission" date="2024-08" db="EMBL/GenBank/DDBJ databases">
        <authorList>
            <person name="Cucini C."/>
            <person name="Frati F."/>
        </authorList>
    </citation>
    <scope>NUCLEOTIDE SEQUENCE [LARGE SCALE GENOMIC DNA]</scope>
</reference>
<dbReference type="EMBL" id="CAXLJM020000101">
    <property type="protein sequence ID" value="CAL8133745.1"/>
    <property type="molecule type" value="Genomic_DNA"/>
</dbReference>
<dbReference type="SUPFAM" id="SSF51735">
    <property type="entry name" value="NAD(P)-binding Rossmann-fold domains"/>
    <property type="match status" value="1"/>
</dbReference>
<dbReference type="Gene3D" id="3.40.50.720">
    <property type="entry name" value="NAD(P)-binding Rossmann-like Domain"/>
    <property type="match status" value="1"/>
</dbReference>
<accession>A0ABP1RRF8</accession>
<organism evidence="1 2">
    <name type="scientific">Orchesella dallaii</name>
    <dbReference type="NCBI Taxonomy" id="48710"/>
    <lineage>
        <taxon>Eukaryota</taxon>
        <taxon>Metazoa</taxon>
        <taxon>Ecdysozoa</taxon>
        <taxon>Arthropoda</taxon>
        <taxon>Hexapoda</taxon>
        <taxon>Collembola</taxon>
        <taxon>Entomobryomorpha</taxon>
        <taxon>Entomobryoidea</taxon>
        <taxon>Orchesellidae</taxon>
        <taxon>Orchesellinae</taxon>
        <taxon>Orchesella</taxon>
    </lineage>
</organism>
<keyword evidence="2" id="KW-1185">Reference proteome</keyword>
<protein>
    <submittedName>
        <fullName evidence="1">Uncharacterized protein</fullName>
    </submittedName>
</protein>
<proteinExistence type="predicted"/>
<name>A0ABP1RRF8_9HEXA</name>
<dbReference type="Proteomes" id="UP001642540">
    <property type="component" value="Unassembled WGS sequence"/>
</dbReference>
<dbReference type="InterPro" id="IPR036291">
    <property type="entry name" value="NAD(P)-bd_dom_sf"/>
</dbReference>
<sequence>MAGIGNENYEMTSDNMESTFQLNYLSYFLLTNLFLPRIKATAAKKEDGPCQIVNTASISQYAGEVATNIYDSLRVFGRIIKSILKLGRTADEAANAILLPVLCPEVGVKCGGEYFGNGKVKPPNHQVN</sequence>
<comment type="caution">
    <text evidence="1">The sequence shown here is derived from an EMBL/GenBank/DDBJ whole genome shotgun (WGS) entry which is preliminary data.</text>
</comment>
<gene>
    <name evidence="1" type="ORF">ODALV1_LOCUS25204</name>
</gene>